<gene>
    <name evidence="2" type="ORF">NEOLEDRAFT_1183295</name>
</gene>
<dbReference type="PANTHER" id="PTHR10151">
    <property type="entry name" value="ECTONUCLEOTIDE PYROPHOSPHATASE/PHOSPHODIESTERASE"/>
    <property type="match status" value="1"/>
</dbReference>
<dbReference type="GO" id="GO:0009141">
    <property type="term" value="P:nucleoside triphosphate metabolic process"/>
    <property type="evidence" value="ECO:0007669"/>
    <property type="project" value="TreeGrafter"/>
</dbReference>
<keyword evidence="3" id="KW-1185">Reference proteome</keyword>
<keyword evidence="1" id="KW-0812">Transmembrane</keyword>
<dbReference type="FunFam" id="3.30.1360.180:FF:000003">
    <property type="entry name" value="Type I phosphodiesterase/nucleotide pyrophosphatase family protein"/>
    <property type="match status" value="1"/>
</dbReference>
<dbReference type="InterPro" id="IPR017850">
    <property type="entry name" value="Alkaline_phosphatase_core_sf"/>
</dbReference>
<reference evidence="2 3" key="1">
    <citation type="journal article" date="2016" name="Mol. Biol. Evol.">
        <title>Comparative Genomics of Early-Diverging Mushroom-Forming Fungi Provides Insights into the Origins of Lignocellulose Decay Capabilities.</title>
        <authorList>
            <person name="Nagy L.G."/>
            <person name="Riley R."/>
            <person name="Tritt A."/>
            <person name="Adam C."/>
            <person name="Daum C."/>
            <person name="Floudas D."/>
            <person name="Sun H."/>
            <person name="Yadav J.S."/>
            <person name="Pangilinan J."/>
            <person name="Larsson K.H."/>
            <person name="Matsuura K."/>
            <person name="Barry K."/>
            <person name="Labutti K."/>
            <person name="Kuo R."/>
            <person name="Ohm R.A."/>
            <person name="Bhattacharya S.S."/>
            <person name="Shirouzu T."/>
            <person name="Yoshinaga Y."/>
            <person name="Martin F.M."/>
            <person name="Grigoriev I.V."/>
            <person name="Hibbett D.S."/>
        </authorList>
    </citation>
    <scope>NUCLEOTIDE SEQUENCE [LARGE SCALE GENOMIC DNA]</scope>
    <source>
        <strain evidence="2 3">HHB14362 ss-1</strain>
    </source>
</reference>
<organism evidence="2 3">
    <name type="scientific">Neolentinus lepideus HHB14362 ss-1</name>
    <dbReference type="NCBI Taxonomy" id="1314782"/>
    <lineage>
        <taxon>Eukaryota</taxon>
        <taxon>Fungi</taxon>
        <taxon>Dikarya</taxon>
        <taxon>Basidiomycota</taxon>
        <taxon>Agaricomycotina</taxon>
        <taxon>Agaricomycetes</taxon>
        <taxon>Gloeophyllales</taxon>
        <taxon>Gloeophyllaceae</taxon>
        <taxon>Neolentinus</taxon>
    </lineage>
</organism>
<dbReference type="Gene3D" id="3.40.720.10">
    <property type="entry name" value="Alkaline Phosphatase, subunit A"/>
    <property type="match status" value="1"/>
</dbReference>
<dbReference type="AlphaFoldDB" id="A0A165NDN0"/>
<keyword evidence="1" id="KW-0472">Membrane</keyword>
<dbReference type="InParanoid" id="A0A165NDN0"/>
<evidence type="ECO:0000313" key="2">
    <source>
        <dbReference type="EMBL" id="KZT19504.1"/>
    </source>
</evidence>
<accession>A0A165NDN0</accession>
<feature type="transmembrane region" description="Helical" evidence="1">
    <location>
        <begin position="52"/>
        <end position="71"/>
    </location>
</feature>
<dbReference type="PANTHER" id="PTHR10151:SF120">
    <property type="entry name" value="BIS(5'-ADENOSYL)-TRIPHOSPHATASE"/>
    <property type="match status" value="1"/>
</dbReference>
<dbReference type="STRING" id="1314782.A0A165NDN0"/>
<dbReference type="Pfam" id="PF01663">
    <property type="entry name" value="Phosphodiest"/>
    <property type="match status" value="1"/>
</dbReference>
<dbReference type="CDD" id="cd16018">
    <property type="entry name" value="Enpp"/>
    <property type="match status" value="1"/>
</dbReference>
<proteinExistence type="predicted"/>
<dbReference type="FunCoup" id="A0A165NDN0">
    <property type="interactions" value="154"/>
</dbReference>
<keyword evidence="1" id="KW-1133">Transmembrane helix</keyword>
<dbReference type="Proteomes" id="UP000076761">
    <property type="component" value="Unassembled WGS sequence"/>
</dbReference>
<protein>
    <submittedName>
        <fullName evidence="2">Phosphodiest-domain-containing protein</fullName>
    </submittedName>
</protein>
<dbReference type="GO" id="GO:0017111">
    <property type="term" value="F:ribonucleoside triphosphate phosphatase activity"/>
    <property type="evidence" value="ECO:0007669"/>
    <property type="project" value="TreeGrafter"/>
</dbReference>
<evidence type="ECO:0000313" key="3">
    <source>
        <dbReference type="Proteomes" id="UP000076761"/>
    </source>
</evidence>
<name>A0A165NDN0_9AGAM</name>
<evidence type="ECO:0000256" key="1">
    <source>
        <dbReference type="SAM" id="Phobius"/>
    </source>
</evidence>
<dbReference type="OrthoDB" id="415411at2759"/>
<dbReference type="SUPFAM" id="SSF53649">
    <property type="entry name" value="Alkaline phosphatase-like"/>
    <property type="match status" value="1"/>
</dbReference>
<dbReference type="GO" id="GO:0047429">
    <property type="term" value="F:nucleoside triphosphate diphosphatase activity"/>
    <property type="evidence" value="ECO:0007669"/>
    <property type="project" value="TreeGrafter"/>
</dbReference>
<dbReference type="EMBL" id="KV425639">
    <property type="protein sequence ID" value="KZT19504.1"/>
    <property type="molecule type" value="Genomic_DNA"/>
</dbReference>
<dbReference type="InterPro" id="IPR002591">
    <property type="entry name" value="Phosphodiest/P_Trfase"/>
</dbReference>
<sequence>MKGEPLCDEHLELPRHISDDVVDEERKGLLSGVQANDSASDIGNRQPWTKRIFLLVSAALLLLAGADYVNFISLEPQAPDSIRDLTLSNGTHEFKKTVLIVSIDGLQAGYLDRGLTPHLLDISKKGLRAKFMKPIFPTLTFPNHWALMTGLYAESHGIVANNFWDPITGTEFHYSSAARSWNASWWFGEPMWETAGKAGLITANLMWPGPPETSRGWSPTYFVPWRDKVPLSEKHDQIMSWIDLPLESRPQLIMAYEPSLDQAGHLAGPNSTLVNKTLAYVDRFAKDIHGSLASRNLTDIVDVVFLSDHGMTDTSHPTLIYMDDIIGVDGYESIEHEDGWPSMGIRFAPSVDSAKYLEILLGAAKANPEKFDVYTHETMPKRYHFSDNKRIAPIYVVPKMGYALTTRKEGDVGFSKGNHGYDNNESTMNAMFVAHGPFSSVTKVLHQRNSQSLAKRLLGNPNEGWHSTDDDVYVMEGFENINIYNLVMKLLRIEDFAAPTNGTEGFWNKYF</sequence>